<reference evidence="2" key="1">
    <citation type="submission" date="2020-10" db="EMBL/GenBank/DDBJ databases">
        <authorList>
            <person name="Han B."/>
            <person name="Lu T."/>
            <person name="Zhao Q."/>
            <person name="Huang X."/>
            <person name="Zhao Y."/>
        </authorList>
    </citation>
    <scope>NUCLEOTIDE SEQUENCE</scope>
</reference>
<accession>A0A811R5V1</accession>
<protein>
    <submittedName>
        <fullName evidence="2">Uncharacterized protein</fullName>
    </submittedName>
</protein>
<sequence>MELAMALAPGGAKGGEWHHVVGIVIYCSHSAGKCKSYWFEEEYVVYLHDNGDLLAAGSTIAEALTTKVPKVVRKIDSLEKNLKKVKEIVGKNREGIRSCICLVCGCVNVTLFLVLAIFMVVAFLLK</sequence>
<dbReference type="EMBL" id="CAJGYO010000013">
    <property type="protein sequence ID" value="CAD6265442.1"/>
    <property type="molecule type" value="Genomic_DNA"/>
</dbReference>
<evidence type="ECO:0000313" key="2">
    <source>
        <dbReference type="EMBL" id="CAD6265442.1"/>
    </source>
</evidence>
<organism evidence="2 3">
    <name type="scientific">Miscanthus lutarioriparius</name>
    <dbReference type="NCBI Taxonomy" id="422564"/>
    <lineage>
        <taxon>Eukaryota</taxon>
        <taxon>Viridiplantae</taxon>
        <taxon>Streptophyta</taxon>
        <taxon>Embryophyta</taxon>
        <taxon>Tracheophyta</taxon>
        <taxon>Spermatophyta</taxon>
        <taxon>Magnoliopsida</taxon>
        <taxon>Liliopsida</taxon>
        <taxon>Poales</taxon>
        <taxon>Poaceae</taxon>
        <taxon>PACMAD clade</taxon>
        <taxon>Panicoideae</taxon>
        <taxon>Andropogonodae</taxon>
        <taxon>Andropogoneae</taxon>
        <taxon>Saccharinae</taxon>
        <taxon>Miscanthus</taxon>
    </lineage>
</organism>
<keyword evidence="3" id="KW-1185">Reference proteome</keyword>
<keyword evidence="1" id="KW-0812">Transmembrane</keyword>
<evidence type="ECO:0000256" key="1">
    <source>
        <dbReference type="SAM" id="Phobius"/>
    </source>
</evidence>
<dbReference type="Proteomes" id="UP000604825">
    <property type="component" value="Unassembled WGS sequence"/>
</dbReference>
<feature type="transmembrane region" description="Helical" evidence="1">
    <location>
        <begin position="100"/>
        <end position="125"/>
    </location>
</feature>
<proteinExistence type="predicted"/>
<gene>
    <name evidence="2" type="ORF">NCGR_LOCUS48747</name>
</gene>
<keyword evidence="1" id="KW-0472">Membrane</keyword>
<evidence type="ECO:0000313" key="3">
    <source>
        <dbReference type="Proteomes" id="UP000604825"/>
    </source>
</evidence>
<dbReference type="AlphaFoldDB" id="A0A811R5V1"/>
<keyword evidence="1" id="KW-1133">Transmembrane helix</keyword>
<comment type="caution">
    <text evidence="2">The sequence shown here is derived from an EMBL/GenBank/DDBJ whole genome shotgun (WGS) entry which is preliminary data.</text>
</comment>
<name>A0A811R5V1_9POAL</name>